<keyword evidence="2" id="KW-0058">Aromatic hydrocarbons catabolism</keyword>
<reference evidence="5 6" key="1">
    <citation type="submission" date="2024-06" db="EMBL/GenBank/DDBJ databases">
        <title>The Natural Products Discovery Center: Release of the First 8490 Sequenced Strains for Exploring Actinobacteria Biosynthetic Diversity.</title>
        <authorList>
            <person name="Kalkreuter E."/>
            <person name="Kautsar S.A."/>
            <person name="Yang D."/>
            <person name="Bader C.D."/>
            <person name="Teijaro C.N."/>
            <person name="Fluegel L."/>
            <person name="Davis C.M."/>
            <person name="Simpson J.R."/>
            <person name="Lauterbach L."/>
            <person name="Steele A.D."/>
            <person name="Gui C."/>
            <person name="Meng S."/>
            <person name="Li G."/>
            <person name="Viehrig K."/>
            <person name="Ye F."/>
            <person name="Su P."/>
            <person name="Kiefer A.F."/>
            <person name="Nichols A."/>
            <person name="Cepeda A.J."/>
            <person name="Yan W."/>
            <person name="Fan B."/>
            <person name="Jiang Y."/>
            <person name="Adhikari A."/>
            <person name="Zheng C.-J."/>
            <person name="Schuster L."/>
            <person name="Cowan T.M."/>
            <person name="Smanski M.J."/>
            <person name="Chevrette M.G."/>
            <person name="De Carvalho L.P.S."/>
            <person name="Shen B."/>
        </authorList>
    </citation>
    <scope>NUCLEOTIDE SEQUENCE [LARGE SCALE GENOMIC DNA]</scope>
    <source>
        <strain evidence="5 6">NPDC019708</strain>
    </source>
</reference>
<dbReference type="EMBL" id="JBEYBF010000043">
    <property type="protein sequence ID" value="MEU1956700.1"/>
    <property type="molecule type" value="Genomic_DNA"/>
</dbReference>
<dbReference type="SUPFAM" id="SSF53474">
    <property type="entry name" value="alpha/beta-Hydrolases"/>
    <property type="match status" value="1"/>
</dbReference>
<sequence>MTIEPFSVVVDDAELKDLRHRLAQTRWPEPVEGAGWSTGTDVGYLRDLCEYWEKEYDWRRTEAELNRWPQFTTQVDGQRIHFLHVRSSVPGARPLMLLHGWPSSVLEFSKVIAPLIDPVAHGGDAADAFHVVVPSLPGYGWSGPTTKPGWDVDRIAAAMTVVMERLGYDSYGLLGGDWGSPIASRMTLATPDRVSGLYLTLVSVPPVPPEDDPTPEEQRLAAEFEQYAAAETGYIAIQATKPQSLAFGLTDSPAGLAAWIVEKLHAWTDCDGDLESVLSRDDILGNITTYWLTGTAGSSIRLYREAILAGSAGPVDKYVDVRTGVGVFPKELYRASRRQVERLYNVRRWTEMDRGGHFAALEQPELFIGDVRAFFRELT</sequence>
<dbReference type="PRINTS" id="PR00412">
    <property type="entry name" value="EPOXHYDRLASE"/>
</dbReference>
<evidence type="ECO:0000256" key="3">
    <source>
        <dbReference type="ARBA" id="ARBA00022801"/>
    </source>
</evidence>
<dbReference type="PANTHER" id="PTHR21661">
    <property type="entry name" value="EPOXIDE HYDROLASE 1-RELATED"/>
    <property type="match status" value="1"/>
</dbReference>
<organism evidence="5 6">
    <name type="scientific">Nocardia rhamnosiphila</name>
    <dbReference type="NCBI Taxonomy" id="426716"/>
    <lineage>
        <taxon>Bacteria</taxon>
        <taxon>Bacillati</taxon>
        <taxon>Actinomycetota</taxon>
        <taxon>Actinomycetes</taxon>
        <taxon>Mycobacteriales</taxon>
        <taxon>Nocardiaceae</taxon>
        <taxon>Nocardia</taxon>
    </lineage>
</organism>
<keyword evidence="6" id="KW-1185">Reference proteome</keyword>
<evidence type="ECO:0000259" key="4">
    <source>
        <dbReference type="Pfam" id="PF06441"/>
    </source>
</evidence>
<dbReference type="GO" id="GO:0016787">
    <property type="term" value="F:hydrolase activity"/>
    <property type="evidence" value="ECO:0007669"/>
    <property type="project" value="UniProtKB-KW"/>
</dbReference>
<protein>
    <submittedName>
        <fullName evidence="5">Epoxide hydrolase family protein</fullName>
    </submittedName>
</protein>
<dbReference type="Pfam" id="PF06441">
    <property type="entry name" value="EHN"/>
    <property type="match status" value="1"/>
</dbReference>
<dbReference type="PANTHER" id="PTHR21661:SF35">
    <property type="entry name" value="EPOXIDE HYDROLASE"/>
    <property type="match status" value="1"/>
</dbReference>
<comment type="caution">
    <text evidence="5">The sequence shown here is derived from an EMBL/GenBank/DDBJ whole genome shotgun (WGS) entry which is preliminary data.</text>
</comment>
<name>A0ABV2X0M7_9NOCA</name>
<evidence type="ECO:0000313" key="5">
    <source>
        <dbReference type="EMBL" id="MEU1956700.1"/>
    </source>
</evidence>
<evidence type="ECO:0000256" key="2">
    <source>
        <dbReference type="ARBA" id="ARBA00022797"/>
    </source>
</evidence>
<feature type="domain" description="Epoxide hydrolase N-terminal" evidence="4">
    <location>
        <begin position="3"/>
        <end position="108"/>
    </location>
</feature>
<evidence type="ECO:0000256" key="1">
    <source>
        <dbReference type="ARBA" id="ARBA00010088"/>
    </source>
</evidence>
<evidence type="ECO:0000313" key="6">
    <source>
        <dbReference type="Proteomes" id="UP001550628"/>
    </source>
</evidence>
<dbReference type="PIRSF" id="PIRSF001112">
    <property type="entry name" value="Epoxide_hydrolase"/>
    <property type="match status" value="1"/>
</dbReference>
<dbReference type="Gene3D" id="3.40.50.1820">
    <property type="entry name" value="alpha/beta hydrolase"/>
    <property type="match status" value="1"/>
</dbReference>
<gene>
    <name evidence="5" type="ORF">ABZ510_33230</name>
</gene>
<keyword evidence="3 5" id="KW-0378">Hydrolase</keyword>
<dbReference type="InterPro" id="IPR010497">
    <property type="entry name" value="Epoxide_hydro_N"/>
</dbReference>
<dbReference type="InterPro" id="IPR016292">
    <property type="entry name" value="Epoxide_hydrolase"/>
</dbReference>
<accession>A0ABV2X0M7</accession>
<proteinExistence type="inferred from homology"/>
<dbReference type="InterPro" id="IPR000639">
    <property type="entry name" value="Epox_hydrolase-like"/>
</dbReference>
<dbReference type="InterPro" id="IPR029058">
    <property type="entry name" value="AB_hydrolase_fold"/>
</dbReference>
<comment type="similarity">
    <text evidence="1">Belongs to the peptidase S33 family.</text>
</comment>
<dbReference type="Proteomes" id="UP001550628">
    <property type="component" value="Unassembled WGS sequence"/>
</dbReference>
<dbReference type="RefSeq" id="WP_356959189.1">
    <property type="nucleotide sequence ID" value="NZ_JBEYBD010000025.1"/>
</dbReference>